<keyword evidence="1" id="KW-0472">Membrane</keyword>
<keyword evidence="3" id="KW-1185">Reference proteome</keyword>
<evidence type="ECO:0000313" key="2">
    <source>
        <dbReference type="EMBL" id="KAK6506790.1"/>
    </source>
</evidence>
<dbReference type="PANTHER" id="PTHR11685">
    <property type="entry name" value="RBR FAMILY RING FINGER AND IBR DOMAIN-CONTAINING"/>
    <property type="match status" value="1"/>
</dbReference>
<dbReference type="InterPro" id="IPR031127">
    <property type="entry name" value="E3_UB_ligase_RBR"/>
</dbReference>
<dbReference type="SUPFAM" id="SSF57850">
    <property type="entry name" value="RING/U-box"/>
    <property type="match status" value="1"/>
</dbReference>
<evidence type="ECO:0000256" key="1">
    <source>
        <dbReference type="SAM" id="Phobius"/>
    </source>
</evidence>
<keyword evidence="1" id="KW-0812">Transmembrane</keyword>
<dbReference type="CDD" id="cd22584">
    <property type="entry name" value="Rcat_RBR_unk"/>
    <property type="match status" value="1"/>
</dbReference>
<comment type="caution">
    <text evidence="2">The sequence shown here is derived from an EMBL/GenBank/DDBJ whole genome shotgun (WGS) entry which is preliminary data.</text>
</comment>
<organism evidence="2 3">
    <name type="scientific">Arthrobotrys musiformis</name>
    <dbReference type="NCBI Taxonomy" id="47236"/>
    <lineage>
        <taxon>Eukaryota</taxon>
        <taxon>Fungi</taxon>
        <taxon>Dikarya</taxon>
        <taxon>Ascomycota</taxon>
        <taxon>Pezizomycotina</taxon>
        <taxon>Orbiliomycetes</taxon>
        <taxon>Orbiliales</taxon>
        <taxon>Orbiliaceae</taxon>
        <taxon>Arthrobotrys</taxon>
    </lineage>
</organism>
<feature type="transmembrane region" description="Helical" evidence="1">
    <location>
        <begin position="21"/>
        <end position="39"/>
    </location>
</feature>
<protein>
    <recommendedName>
        <fullName evidence="4">RING-type domain-containing protein</fullName>
    </recommendedName>
</protein>
<dbReference type="AlphaFoldDB" id="A0AAV9WD48"/>
<dbReference type="GO" id="GO:0004842">
    <property type="term" value="F:ubiquitin-protein transferase activity"/>
    <property type="evidence" value="ECO:0007669"/>
    <property type="project" value="InterPro"/>
</dbReference>
<dbReference type="GO" id="GO:0016567">
    <property type="term" value="P:protein ubiquitination"/>
    <property type="evidence" value="ECO:0007669"/>
    <property type="project" value="InterPro"/>
</dbReference>
<name>A0AAV9WD48_9PEZI</name>
<keyword evidence="1" id="KW-1133">Transmembrane helix</keyword>
<sequence length="531" mass="61391">MAKSIASNRIQVSITSHTNSLLVVLSHIYFWSYFFIWLLPPFENRIQILIGFEKSCPDASKHFLTLPKYTTDLFSRNGQPHTLSLTPKEDSRAFVRKAYQRYLHRKSSEIYRQKKSFSIDDQGLLQRGSEWRTFKQRGASSIYTTLQNCTLKNLETSASVILIWQLCRDFGPFNFPWTASEIDCSAWRHAVDYSFFGSDRNWNPISFRKPMESLNVRQIRNRIAFLGESIGWHPDFYEEIKDSEVIVAFREETEATCFFCCDRKQMWQMCILHCEHTSCIDCVKRNYRMCIEDTSLLPPKCCKKYPLVYASVAAERTNEIHKLARWIATGRVPSPIGRCYACEKDIWPGAELGDVGLCVFCNERTCLRCNVKWHGFSKVECQIGQLNGLIAMVMDNQWSQCYHCGLVVERREGCAHIKCRCGAEFCYHCGGKWPECPCRTTGKKLKLNIMRDQGAREGGEEYSKGLSAQHHSMAVANEQRYMEVADVLRLLKVLKTYQEGVVREIGNLRRRLRVLNDSEEDIIEYGSLSAV</sequence>
<dbReference type="Proteomes" id="UP001370758">
    <property type="component" value="Unassembled WGS sequence"/>
</dbReference>
<dbReference type="EMBL" id="JAVHJL010000003">
    <property type="protein sequence ID" value="KAK6506790.1"/>
    <property type="molecule type" value="Genomic_DNA"/>
</dbReference>
<accession>A0AAV9WD48</accession>
<evidence type="ECO:0000313" key="3">
    <source>
        <dbReference type="Proteomes" id="UP001370758"/>
    </source>
</evidence>
<dbReference type="Gene3D" id="1.20.120.1750">
    <property type="match status" value="1"/>
</dbReference>
<reference evidence="2 3" key="1">
    <citation type="submission" date="2023-08" db="EMBL/GenBank/DDBJ databases">
        <authorList>
            <person name="Palmer J.M."/>
        </authorList>
    </citation>
    <scope>NUCLEOTIDE SEQUENCE [LARGE SCALE GENOMIC DNA]</scope>
    <source>
        <strain evidence="2 3">TWF481</strain>
    </source>
</reference>
<evidence type="ECO:0008006" key="4">
    <source>
        <dbReference type="Google" id="ProtNLM"/>
    </source>
</evidence>
<proteinExistence type="predicted"/>
<gene>
    <name evidence="2" type="ORF">TWF481_005250</name>
</gene>